<feature type="region of interest" description="Disordered" evidence="1">
    <location>
        <begin position="1"/>
        <end position="39"/>
    </location>
</feature>
<dbReference type="InterPro" id="IPR007439">
    <property type="entry name" value="Chemotax_Pase_CheZ"/>
</dbReference>
<protein>
    <recommendedName>
        <fullName evidence="3">Chemotaxis response - phosphatase CheZ</fullName>
    </recommendedName>
</protein>
<organism evidence="2">
    <name type="scientific">hydrothermal vent metagenome</name>
    <dbReference type="NCBI Taxonomy" id="652676"/>
    <lineage>
        <taxon>unclassified sequences</taxon>
        <taxon>metagenomes</taxon>
        <taxon>ecological metagenomes</taxon>
    </lineage>
</organism>
<dbReference type="GO" id="GO:0050920">
    <property type="term" value="P:regulation of chemotaxis"/>
    <property type="evidence" value="ECO:0007669"/>
    <property type="project" value="InterPro"/>
</dbReference>
<proteinExistence type="predicted"/>
<evidence type="ECO:0000256" key="1">
    <source>
        <dbReference type="SAM" id="MobiDB-lite"/>
    </source>
</evidence>
<dbReference type="GO" id="GO:0003824">
    <property type="term" value="F:catalytic activity"/>
    <property type="evidence" value="ECO:0007669"/>
    <property type="project" value="InterPro"/>
</dbReference>
<dbReference type="GO" id="GO:0009288">
    <property type="term" value="C:bacterial-type flagellum"/>
    <property type="evidence" value="ECO:0007669"/>
    <property type="project" value="InterPro"/>
</dbReference>
<sequence>MKAVENSHSDNGEVKEEDVQKSASEETFVESATPKIHENHDALYDEVGELAKDLTGMVGKFHEAGSEMENVSNQLPFGTDELDEVGRKTEEATQKILDDSDKVIDNNDLMSERLSSLKATLFDESIDAHDKVKEDIKALCTLLEENKKTMFNLVGTLSFQDPAGQQLRKVTNMLKTLQSRILKIVVNFGHTVGSVEVSEDRQEEFLSELEYSSDGKALEQDLVDSVLKEYGF</sequence>
<dbReference type="AlphaFoldDB" id="A0A3B1DFH2"/>
<evidence type="ECO:0008006" key="3">
    <source>
        <dbReference type="Google" id="ProtNLM"/>
    </source>
</evidence>
<name>A0A3B1DFH2_9ZZZZ</name>
<gene>
    <name evidence="2" type="ORF">MNBD_NITROSPIRAE01-725</name>
</gene>
<dbReference type="SUPFAM" id="SSF75708">
    <property type="entry name" value="Chemotaxis phosphatase CheZ"/>
    <property type="match status" value="1"/>
</dbReference>
<evidence type="ECO:0000313" key="2">
    <source>
        <dbReference type="EMBL" id="VAX30465.1"/>
    </source>
</evidence>
<dbReference type="Pfam" id="PF04344">
    <property type="entry name" value="CheZ"/>
    <property type="match status" value="1"/>
</dbReference>
<dbReference type="EMBL" id="UOGF01000060">
    <property type="protein sequence ID" value="VAX30465.1"/>
    <property type="molecule type" value="Genomic_DNA"/>
</dbReference>
<reference evidence="2" key="1">
    <citation type="submission" date="2018-06" db="EMBL/GenBank/DDBJ databases">
        <authorList>
            <person name="Zhirakovskaya E."/>
        </authorList>
    </citation>
    <scope>NUCLEOTIDE SEQUENCE</scope>
</reference>
<accession>A0A3B1DFH2</accession>
<dbReference type="Gene3D" id="1.10.287.500">
    <property type="entry name" value="Helix hairpin bin"/>
    <property type="match status" value="1"/>
</dbReference>
<feature type="compositionally biased region" description="Basic and acidic residues" evidence="1">
    <location>
        <begin position="1"/>
        <end position="24"/>
    </location>
</feature>